<sequence>MAALPAEAQRLASRALRPWLARAARRPMPRGRPGRPGAPELQFELQPKPLQEHGCTGKSFSEEVASGTRCSHGQAAAEEAASAQRAASLHALRRGEVAPGAVLSTYFILVRHGKSLGAAEAAALWDALTEMPARGTTPPLLRLSGRELCDTLFVLASARRFNRHTDIAHEVARTLCSHYEEYLSELQLWPQTLPLVSEFLAWHCGDSRLLSNFLRTVLVPFWRKHADTVQAVLVPHHAQAVSAACARCGRALPHDVLETVRSTLCNWTIANVSRLGPRGTAGMALALSRVGPGLAGEDANAQLLTMLVRRAGQLLEEAAEGSKRMQRRSDDKVLKPLTSAACQHTLPYSTVASQMLLIQDIPAFEQVQFFRPDWLGMFLSALARGRVRSEVETLRLVSGSWAAVCCASKLRNCSSLLLGGDLAPGACWKHTSSRDSAATEMASACGMALGLPVILQVPPRSPLMRSCSFSTVFSIGLRV</sequence>
<evidence type="ECO:0000313" key="1">
    <source>
        <dbReference type="EMBL" id="CAE7216639.1"/>
    </source>
</evidence>
<evidence type="ECO:0000313" key="2">
    <source>
        <dbReference type="Proteomes" id="UP000604046"/>
    </source>
</evidence>
<accession>A0A812JYI7</accession>
<dbReference type="EMBL" id="CAJNDS010000539">
    <property type="protein sequence ID" value="CAE7216639.1"/>
    <property type="molecule type" value="Genomic_DNA"/>
</dbReference>
<proteinExistence type="predicted"/>
<protein>
    <submittedName>
        <fullName evidence="1">Uncharacterized protein</fullName>
    </submittedName>
</protein>
<keyword evidence="2" id="KW-1185">Reference proteome</keyword>
<gene>
    <name evidence="1" type="ORF">SNAT2548_LOCUS7655</name>
</gene>
<name>A0A812JYI7_9DINO</name>
<dbReference type="Proteomes" id="UP000604046">
    <property type="component" value="Unassembled WGS sequence"/>
</dbReference>
<reference evidence="1" key="1">
    <citation type="submission" date="2021-02" db="EMBL/GenBank/DDBJ databases">
        <authorList>
            <person name="Dougan E. K."/>
            <person name="Rhodes N."/>
            <person name="Thang M."/>
            <person name="Chan C."/>
        </authorList>
    </citation>
    <scope>NUCLEOTIDE SEQUENCE</scope>
</reference>
<dbReference type="OrthoDB" id="444962at2759"/>
<organism evidence="1 2">
    <name type="scientific">Symbiodinium natans</name>
    <dbReference type="NCBI Taxonomy" id="878477"/>
    <lineage>
        <taxon>Eukaryota</taxon>
        <taxon>Sar</taxon>
        <taxon>Alveolata</taxon>
        <taxon>Dinophyceae</taxon>
        <taxon>Suessiales</taxon>
        <taxon>Symbiodiniaceae</taxon>
        <taxon>Symbiodinium</taxon>
    </lineage>
</organism>
<dbReference type="AlphaFoldDB" id="A0A812JYI7"/>
<comment type="caution">
    <text evidence="1">The sequence shown here is derived from an EMBL/GenBank/DDBJ whole genome shotgun (WGS) entry which is preliminary data.</text>
</comment>